<protein>
    <recommendedName>
        <fullName evidence="2">Transcriptional regulator</fullName>
    </recommendedName>
</protein>
<gene>
    <name evidence="1" type="ORF">MNBD_GAMMA20-1700</name>
</gene>
<accession>A0A3B1B4E0</accession>
<sequence>MRVQDFFDKSPVFRHEAFAAFLETTGSRQPKTREALLAYHVKVEHLLRLRRGLYAVVPRGFRPEDYPVDPYLLAGHLAEDAVLAYHSALQFHGKAYSVHHRFTYLTRNARRPFVFRGQEFVAIPFPKVLQVQQAELFGVTTQRYAGGKIRVTSLEHTLVDVLVRPDLGGGWEEVWRSLESVEYFDLEQVTDYTLKLRSATAVAKVGFFLEQHRDALMVEESQLARLRKHAPKQPCYLERSRRTAGKLIPSWNLVVPPAVLDHTWQEAG</sequence>
<proteinExistence type="predicted"/>
<evidence type="ECO:0008006" key="2">
    <source>
        <dbReference type="Google" id="ProtNLM"/>
    </source>
</evidence>
<dbReference type="AlphaFoldDB" id="A0A3B1B4E0"/>
<name>A0A3B1B4E0_9ZZZZ</name>
<dbReference type="EMBL" id="UOFU01000183">
    <property type="protein sequence ID" value="VAW99916.1"/>
    <property type="molecule type" value="Genomic_DNA"/>
</dbReference>
<organism evidence="1">
    <name type="scientific">hydrothermal vent metagenome</name>
    <dbReference type="NCBI Taxonomy" id="652676"/>
    <lineage>
        <taxon>unclassified sequences</taxon>
        <taxon>metagenomes</taxon>
        <taxon>ecological metagenomes</taxon>
    </lineage>
</organism>
<reference evidence="1" key="1">
    <citation type="submission" date="2018-06" db="EMBL/GenBank/DDBJ databases">
        <authorList>
            <person name="Zhirakovskaya E."/>
        </authorList>
    </citation>
    <scope>NUCLEOTIDE SEQUENCE</scope>
</reference>
<evidence type="ECO:0000313" key="1">
    <source>
        <dbReference type="EMBL" id="VAW99916.1"/>
    </source>
</evidence>